<comment type="caution">
    <text evidence="1">The sequence shown here is derived from an EMBL/GenBank/DDBJ whole genome shotgun (WGS) entry which is preliminary data.</text>
</comment>
<dbReference type="STRING" id="537013.CLOSTMETH_01724"/>
<dbReference type="Proteomes" id="UP000003340">
    <property type="component" value="Unassembled WGS sequence"/>
</dbReference>
<dbReference type="AlphaFoldDB" id="C0ED03"/>
<protein>
    <submittedName>
        <fullName evidence="1">Uncharacterized protein</fullName>
    </submittedName>
</protein>
<reference evidence="1 2" key="2">
    <citation type="submission" date="2009-02" db="EMBL/GenBank/DDBJ databases">
        <title>Draft genome sequence of Clostridium methylpentosum (DSM 5476).</title>
        <authorList>
            <person name="Sudarsanam P."/>
            <person name="Ley R."/>
            <person name="Guruge J."/>
            <person name="Turnbaugh P.J."/>
            <person name="Mahowald M."/>
            <person name="Liep D."/>
            <person name="Gordon J."/>
        </authorList>
    </citation>
    <scope>NUCLEOTIDE SEQUENCE [LARGE SCALE GENOMIC DNA]</scope>
    <source>
        <strain evidence="1 2">DSM 5476</strain>
    </source>
</reference>
<gene>
    <name evidence="1" type="ORF">CLOSTMETH_01724</name>
</gene>
<dbReference type="EMBL" id="ACEC01000058">
    <property type="protein sequence ID" value="EEG30655.1"/>
    <property type="molecule type" value="Genomic_DNA"/>
</dbReference>
<evidence type="ECO:0000313" key="1">
    <source>
        <dbReference type="EMBL" id="EEG30655.1"/>
    </source>
</evidence>
<organism evidence="1 2">
    <name type="scientific">[Clostridium] methylpentosum DSM 5476</name>
    <dbReference type="NCBI Taxonomy" id="537013"/>
    <lineage>
        <taxon>Bacteria</taxon>
        <taxon>Bacillati</taxon>
        <taxon>Bacillota</taxon>
        <taxon>Clostridia</taxon>
        <taxon>Eubacteriales</taxon>
        <taxon>Oscillospiraceae</taxon>
        <taxon>Oscillospiraceae incertae sedis</taxon>
    </lineage>
</organism>
<reference evidence="1 2" key="1">
    <citation type="submission" date="2009-01" db="EMBL/GenBank/DDBJ databases">
        <authorList>
            <person name="Fulton L."/>
            <person name="Clifton S."/>
            <person name="Fulton B."/>
            <person name="Xu J."/>
            <person name="Minx P."/>
            <person name="Pepin K.H."/>
            <person name="Johnson M."/>
            <person name="Bhonagiri V."/>
            <person name="Nash W.E."/>
            <person name="Mardis E.R."/>
            <person name="Wilson R.K."/>
        </authorList>
    </citation>
    <scope>NUCLEOTIDE SEQUENCE [LARGE SCALE GENOMIC DNA]</scope>
    <source>
        <strain evidence="1 2">DSM 5476</strain>
    </source>
</reference>
<name>C0ED03_9FIRM</name>
<sequence length="134" mass="15291">MIAKAFCYDNKLTLEQMDRIWEFMLDKNWKVAKLTDEGLDWTDLNPVAMTSLLDLYHQALEKGKLNDALLHGQLQCTLKPGDLVVMAGCPEARTYEGEVWTVASDPWIEDGSEVIRLKDYKGGFLVDHLLKIEC</sequence>
<proteinExistence type="predicted"/>
<keyword evidence="2" id="KW-1185">Reference proteome</keyword>
<evidence type="ECO:0000313" key="2">
    <source>
        <dbReference type="Proteomes" id="UP000003340"/>
    </source>
</evidence>
<dbReference type="HOGENOM" id="CLU_1892554_0_0_9"/>
<accession>C0ED03</accession>